<evidence type="ECO:0000313" key="1">
    <source>
        <dbReference type="EMBL" id="PPT78150.1"/>
    </source>
</evidence>
<dbReference type="EMBL" id="MIGV01000002">
    <property type="protein sequence ID" value="PPT78150.1"/>
    <property type="molecule type" value="Genomic_DNA"/>
</dbReference>
<protein>
    <submittedName>
        <fullName evidence="1">Uncharacterized protein</fullName>
    </submittedName>
</protein>
<dbReference type="Proteomes" id="UP000238270">
    <property type="component" value="Unassembled WGS sequence"/>
</dbReference>
<dbReference type="RefSeq" id="WP_084217865.1">
    <property type="nucleotide sequence ID" value="NZ_MIGV01000002.1"/>
</dbReference>
<proteinExistence type="predicted"/>
<organism evidence="1 2">
    <name type="scientific">Xanthomonas arboricola pv. populi</name>
    <dbReference type="NCBI Taxonomy" id="487823"/>
    <lineage>
        <taxon>Bacteria</taxon>
        <taxon>Pseudomonadati</taxon>
        <taxon>Pseudomonadota</taxon>
        <taxon>Gammaproteobacteria</taxon>
        <taxon>Lysobacterales</taxon>
        <taxon>Lysobacteraceae</taxon>
        <taxon>Xanthomonas</taxon>
    </lineage>
</organism>
<reference evidence="1 2" key="1">
    <citation type="submission" date="2016-08" db="EMBL/GenBank/DDBJ databases">
        <title>Evolution of the type three secretion system and type three effector repertoires in Xanthomonas.</title>
        <authorList>
            <person name="Merda D."/>
            <person name="Briand M."/>
            <person name="Bosis E."/>
            <person name="Rousseau C."/>
            <person name="Portier P."/>
            <person name="Jacques M.-A."/>
            <person name="Fischer-Le Saux M."/>
        </authorList>
    </citation>
    <scope>NUCLEOTIDE SEQUENCE [LARGE SCALE GENOMIC DNA]</scope>
    <source>
        <strain evidence="1 2">CFBP 3122</strain>
    </source>
</reference>
<comment type="caution">
    <text evidence="1">The sequence shown here is derived from an EMBL/GenBank/DDBJ whole genome shotgun (WGS) entry which is preliminary data.</text>
</comment>
<evidence type="ECO:0000313" key="2">
    <source>
        <dbReference type="Proteomes" id="UP000238270"/>
    </source>
</evidence>
<accession>A0A2S6Z8L7</accession>
<name>A0A2S6Z8L7_9XANT</name>
<sequence>MSIPAQAFADRLTNDLSPGSIFLFRESWAMLVNNQQEEGEPVLAFLMLQGDRAGSLFKVGEGMTRCLTLAEPFGWFASVKEVALPAHDVVDTASLSLTPHGPVLVGQMPHQWGDGDKIAFGMDGQPLGDHPPGAVKRFAIWSAEIFHPSRPFISLGRIFEVDRTAR</sequence>
<gene>
    <name evidence="1" type="ORF">XaplCFBP3122_02305</name>
</gene>
<dbReference type="AlphaFoldDB" id="A0A2S6Z8L7"/>